<protein>
    <submittedName>
        <fullName evidence="1">Uncharacterized protein</fullName>
    </submittedName>
</protein>
<dbReference type="EMBL" id="KL142389">
    <property type="protein sequence ID" value="KDR72282.1"/>
    <property type="molecule type" value="Genomic_DNA"/>
</dbReference>
<reference evidence="2" key="1">
    <citation type="journal article" date="2014" name="Proc. Natl. Acad. Sci. U.S.A.">
        <title>Extensive sampling of basidiomycete genomes demonstrates inadequacy of the white-rot/brown-rot paradigm for wood decay fungi.</title>
        <authorList>
            <person name="Riley R."/>
            <person name="Salamov A.A."/>
            <person name="Brown D.W."/>
            <person name="Nagy L.G."/>
            <person name="Floudas D."/>
            <person name="Held B.W."/>
            <person name="Levasseur A."/>
            <person name="Lombard V."/>
            <person name="Morin E."/>
            <person name="Otillar R."/>
            <person name="Lindquist E.A."/>
            <person name="Sun H."/>
            <person name="LaButti K.M."/>
            <person name="Schmutz J."/>
            <person name="Jabbour D."/>
            <person name="Luo H."/>
            <person name="Baker S.E."/>
            <person name="Pisabarro A.G."/>
            <person name="Walton J.D."/>
            <person name="Blanchette R.A."/>
            <person name="Henrissat B."/>
            <person name="Martin F."/>
            <person name="Cullen D."/>
            <person name="Hibbett D.S."/>
            <person name="Grigoriev I.V."/>
        </authorList>
    </citation>
    <scope>NUCLEOTIDE SEQUENCE [LARGE SCALE GENOMIC DNA]</scope>
    <source>
        <strain evidence="2">CBS 339.88</strain>
    </source>
</reference>
<dbReference type="AlphaFoldDB" id="A0A067SQG0"/>
<evidence type="ECO:0000313" key="1">
    <source>
        <dbReference type="EMBL" id="KDR72282.1"/>
    </source>
</evidence>
<evidence type="ECO:0000313" key="2">
    <source>
        <dbReference type="Proteomes" id="UP000027222"/>
    </source>
</evidence>
<name>A0A067SQG0_GALM3</name>
<dbReference type="HOGENOM" id="CLU_1992805_0_0_1"/>
<proteinExistence type="predicted"/>
<dbReference type="Proteomes" id="UP000027222">
    <property type="component" value="Unassembled WGS sequence"/>
</dbReference>
<sequence>MLHPSSGKRPSSLLLDSFKEFKTQNFHPFESPENSYRLTSATDCHLMSVENVSQARQLWIKGREITVACFSATDTRTRKRWHARHFRCLGICFMQLQAIGTVLAHGKETTVEKSEYERRWSGVGV</sequence>
<gene>
    <name evidence="1" type="ORF">GALMADRAFT_270753</name>
</gene>
<organism evidence="1 2">
    <name type="scientific">Galerina marginata (strain CBS 339.88)</name>
    <dbReference type="NCBI Taxonomy" id="685588"/>
    <lineage>
        <taxon>Eukaryota</taxon>
        <taxon>Fungi</taxon>
        <taxon>Dikarya</taxon>
        <taxon>Basidiomycota</taxon>
        <taxon>Agaricomycotina</taxon>
        <taxon>Agaricomycetes</taxon>
        <taxon>Agaricomycetidae</taxon>
        <taxon>Agaricales</taxon>
        <taxon>Agaricineae</taxon>
        <taxon>Strophariaceae</taxon>
        <taxon>Galerina</taxon>
    </lineage>
</organism>
<keyword evidence="2" id="KW-1185">Reference proteome</keyword>
<accession>A0A067SQG0</accession>